<name>A0A098GDC2_LEGMI</name>
<dbReference type="AlphaFoldDB" id="A0A098GDC2"/>
<keyword evidence="1" id="KW-0175">Coiled coil</keyword>
<feature type="transmembrane region" description="Helical" evidence="2">
    <location>
        <begin position="6"/>
        <end position="25"/>
    </location>
</feature>
<proteinExistence type="predicted"/>
<keyword evidence="2" id="KW-0472">Membrane</keyword>
<protein>
    <submittedName>
        <fullName evidence="4">Type IV pilus assembly protein PilO</fullName>
    </submittedName>
</protein>
<dbReference type="EMBL" id="FMVN01000001">
    <property type="protein sequence ID" value="SCX79956.1"/>
    <property type="molecule type" value="Genomic_DNA"/>
</dbReference>
<evidence type="ECO:0000256" key="1">
    <source>
        <dbReference type="SAM" id="Coils"/>
    </source>
</evidence>
<reference evidence="3" key="1">
    <citation type="submission" date="2014-09" db="EMBL/GenBank/DDBJ databases">
        <authorList>
            <person name="GOMEZ-VALERO Laura"/>
        </authorList>
    </citation>
    <scope>NUCLEOTIDE SEQUENCE</scope>
    <source>
        <strain evidence="3">ATCC33218</strain>
    </source>
</reference>
<keyword evidence="2" id="KW-1133">Transmembrane helix</keyword>
<keyword evidence="2" id="KW-0812">Transmembrane</keyword>
<dbReference type="InterPro" id="IPR014717">
    <property type="entry name" value="Transl_elong_EF1B/ribsomal_bS6"/>
</dbReference>
<dbReference type="GO" id="GO:0043683">
    <property type="term" value="P:type IV pilus assembly"/>
    <property type="evidence" value="ECO:0007669"/>
    <property type="project" value="InterPro"/>
</dbReference>
<feature type="coiled-coil region" evidence="1">
    <location>
        <begin position="33"/>
        <end position="60"/>
    </location>
</feature>
<reference evidence="4 6" key="3">
    <citation type="submission" date="2016-10" db="EMBL/GenBank/DDBJ databases">
        <authorList>
            <person name="Varghese N."/>
            <person name="Submissions S."/>
        </authorList>
    </citation>
    <scope>NUCLEOTIDE SEQUENCE [LARGE SCALE GENOMIC DNA]</scope>
    <source>
        <strain evidence="4 6">ATCC 33218</strain>
    </source>
</reference>
<accession>A0A098GDC2</accession>
<dbReference type="Pfam" id="PF04350">
    <property type="entry name" value="PilO"/>
    <property type="match status" value="1"/>
</dbReference>
<evidence type="ECO:0000256" key="2">
    <source>
        <dbReference type="SAM" id="Phobius"/>
    </source>
</evidence>
<dbReference type="GO" id="GO:0043107">
    <property type="term" value="P:type IV pilus-dependent motility"/>
    <property type="evidence" value="ECO:0007669"/>
    <property type="project" value="InterPro"/>
</dbReference>
<gene>
    <name evidence="3" type="ORF">LMI_1181</name>
    <name evidence="4" type="ORF">SAMN02982997_00072</name>
</gene>
<dbReference type="Proteomes" id="UP000032414">
    <property type="component" value="Chromosome I"/>
</dbReference>
<dbReference type="EMBL" id="LN614830">
    <property type="protein sequence ID" value="CEG60493.1"/>
    <property type="molecule type" value="Genomic_DNA"/>
</dbReference>
<dbReference type="PANTHER" id="PTHR39555:SF1">
    <property type="entry name" value="TYPE IV PILUS INNER MEMBRANE COMPONENT PILO"/>
    <property type="match status" value="1"/>
</dbReference>
<organism evidence="3 5">
    <name type="scientific">Legionella micdadei</name>
    <name type="common">Tatlockia micdadei</name>
    <dbReference type="NCBI Taxonomy" id="451"/>
    <lineage>
        <taxon>Bacteria</taxon>
        <taxon>Pseudomonadati</taxon>
        <taxon>Pseudomonadota</taxon>
        <taxon>Gammaproteobacteria</taxon>
        <taxon>Legionellales</taxon>
        <taxon>Legionellaceae</taxon>
        <taxon>Legionella</taxon>
    </lineage>
</organism>
<sequence>MPISLSYHSIIAFTIFFTLINYWLIVKADFEQYKILSNQAEKLEIEYKDKQQVMKQNDDEMSAKYLNDNYQKMIKFYFNKEWRNDLLTEVHEICIKSGITLGFFSPQPKITHQFLVEEIIDIVVIGEYHQLAVFISKILQLNHLIGFDAFEVKKFSTSNHQNNFEKLRMEIKTKFYQYKQEVK</sequence>
<dbReference type="PANTHER" id="PTHR39555">
    <property type="entry name" value="FIMBRIAL ASSEMBLY PROTEIN PILO-LIKE PROTEIN-RELATED"/>
    <property type="match status" value="1"/>
</dbReference>
<dbReference type="Proteomes" id="UP000182998">
    <property type="component" value="Unassembled WGS sequence"/>
</dbReference>
<evidence type="ECO:0000313" key="5">
    <source>
        <dbReference type="Proteomes" id="UP000032414"/>
    </source>
</evidence>
<dbReference type="Gene3D" id="3.30.70.60">
    <property type="match status" value="1"/>
</dbReference>
<dbReference type="PATRIC" id="fig|451.8.peg.1813"/>
<dbReference type="InterPro" id="IPR007445">
    <property type="entry name" value="PilO"/>
</dbReference>
<evidence type="ECO:0000313" key="6">
    <source>
        <dbReference type="Proteomes" id="UP000182998"/>
    </source>
</evidence>
<dbReference type="HOGENOM" id="CLU_1474480_0_0_6"/>
<dbReference type="KEGG" id="tmc:LMI_1181"/>
<evidence type="ECO:0000313" key="4">
    <source>
        <dbReference type="EMBL" id="SCX79956.1"/>
    </source>
</evidence>
<keyword evidence="6" id="KW-1185">Reference proteome</keyword>
<reference evidence="5" key="2">
    <citation type="submission" date="2014-09" db="EMBL/GenBank/DDBJ databases">
        <authorList>
            <person name="Gomez-Valero L."/>
        </authorList>
    </citation>
    <scope>NUCLEOTIDE SEQUENCE [LARGE SCALE GENOMIC DNA]</scope>
    <source>
        <strain evidence="5">ATCC33218</strain>
    </source>
</reference>
<evidence type="ECO:0000313" key="3">
    <source>
        <dbReference type="EMBL" id="CEG60493.1"/>
    </source>
</evidence>
<dbReference type="STRING" id="451.B6N58_09605"/>